<feature type="binding site" evidence="6">
    <location>
        <position position="169"/>
    </location>
    <ligand>
        <name>Zn(2+)</name>
        <dbReference type="ChEBI" id="CHEBI:29105"/>
        <note>catalytic</note>
    </ligand>
</feature>
<dbReference type="GO" id="GO:0090729">
    <property type="term" value="F:toxin activity"/>
    <property type="evidence" value="ECO:0007669"/>
    <property type="project" value="UniProtKB-KW"/>
</dbReference>
<dbReference type="Gene3D" id="3.40.390.10">
    <property type="entry name" value="Collagenase (Catalytic Domain)"/>
    <property type="match status" value="1"/>
</dbReference>
<dbReference type="KEGG" id="epa:110252460"/>
<dbReference type="GO" id="GO:0004222">
    <property type="term" value="F:metalloendopeptidase activity"/>
    <property type="evidence" value="ECO:0007669"/>
    <property type="project" value="UniProtKB-UniRule"/>
</dbReference>
<dbReference type="GeneID" id="110252460"/>
<comment type="cofactor">
    <cofactor evidence="6 7">
        <name>Zn(2+)</name>
        <dbReference type="ChEBI" id="CHEBI:29105"/>
    </cofactor>
    <text evidence="6 7">Binds 1 zinc ion per subunit.</text>
</comment>
<evidence type="ECO:0000313" key="11">
    <source>
        <dbReference type="EnsemblMetazoa" id="XP_020914948.1"/>
    </source>
</evidence>
<evidence type="ECO:0000256" key="5">
    <source>
        <dbReference type="PROSITE-ProRule" id="PRU01005"/>
    </source>
</evidence>
<dbReference type="SMART" id="SM00254">
    <property type="entry name" value="ShKT"/>
    <property type="match status" value="3"/>
</dbReference>
<evidence type="ECO:0000256" key="3">
    <source>
        <dbReference type="ARBA" id="ARBA00022670"/>
    </source>
</evidence>
<dbReference type="SMART" id="SM00235">
    <property type="entry name" value="ZnMc"/>
    <property type="match status" value="1"/>
</dbReference>
<keyword evidence="4 6" id="KW-0378">Hydrolase</keyword>
<keyword evidence="6 7" id="KW-0479">Metal-binding</keyword>
<evidence type="ECO:0000256" key="7">
    <source>
        <dbReference type="RuleBase" id="RU361183"/>
    </source>
</evidence>
<dbReference type="Gene3D" id="2.60.120.260">
    <property type="entry name" value="Galactose-binding domain-like"/>
    <property type="match status" value="1"/>
</dbReference>
<evidence type="ECO:0000256" key="4">
    <source>
        <dbReference type="ARBA" id="ARBA00022801"/>
    </source>
</evidence>
<evidence type="ECO:0000313" key="12">
    <source>
        <dbReference type="Proteomes" id="UP000887567"/>
    </source>
</evidence>
<dbReference type="InterPro" id="IPR001506">
    <property type="entry name" value="Peptidase_M12A"/>
</dbReference>
<dbReference type="EnsemblMetazoa" id="XM_021059289.1">
    <property type="protein sequence ID" value="XP_020914948.1"/>
    <property type="gene ID" value="LOC110252460"/>
</dbReference>
<dbReference type="InterPro" id="IPR008979">
    <property type="entry name" value="Galactose-bd-like_sf"/>
</dbReference>
<feature type="domain" description="F5/8 type C" evidence="8">
    <location>
        <begin position="430"/>
        <end position="585"/>
    </location>
</feature>
<dbReference type="InterPro" id="IPR006026">
    <property type="entry name" value="Peptidase_Metallo"/>
</dbReference>
<evidence type="ECO:0000259" key="9">
    <source>
        <dbReference type="PROSITE" id="PS51670"/>
    </source>
</evidence>
<feature type="domain" description="ShKT" evidence="9">
    <location>
        <begin position="329"/>
        <end position="363"/>
    </location>
</feature>
<dbReference type="Pfam" id="PF01549">
    <property type="entry name" value="ShK"/>
    <property type="match status" value="3"/>
</dbReference>
<reference evidence="11" key="1">
    <citation type="submission" date="2022-11" db="UniProtKB">
        <authorList>
            <consortium name="EnsemblMetazoa"/>
        </authorList>
    </citation>
    <scope>IDENTIFICATION</scope>
</reference>
<dbReference type="Proteomes" id="UP000887567">
    <property type="component" value="Unplaced"/>
</dbReference>
<dbReference type="CDD" id="cd00057">
    <property type="entry name" value="FA58C"/>
    <property type="match status" value="1"/>
</dbReference>
<keyword evidence="12" id="KW-1185">Reference proteome</keyword>
<keyword evidence="3 6" id="KW-0645">Protease</keyword>
<dbReference type="Pfam" id="PF01400">
    <property type="entry name" value="Astacin"/>
    <property type="match status" value="1"/>
</dbReference>
<proteinExistence type="predicted"/>
<keyword evidence="2" id="KW-0800">Toxin</keyword>
<dbReference type="SUPFAM" id="SSF55486">
    <property type="entry name" value="Metalloproteases ('zincins'), catalytic domain"/>
    <property type="match status" value="1"/>
</dbReference>
<dbReference type="GO" id="GO:0008270">
    <property type="term" value="F:zinc ion binding"/>
    <property type="evidence" value="ECO:0007669"/>
    <property type="project" value="UniProtKB-UniRule"/>
</dbReference>
<feature type="binding site" evidence="6">
    <location>
        <position position="163"/>
    </location>
    <ligand>
        <name>Zn(2+)</name>
        <dbReference type="ChEBI" id="CHEBI:29105"/>
        <note>catalytic</note>
    </ligand>
</feature>
<keyword evidence="5" id="KW-1015">Disulfide bond</keyword>
<evidence type="ECO:0000259" key="8">
    <source>
        <dbReference type="PROSITE" id="PS50022"/>
    </source>
</evidence>
<dbReference type="PRINTS" id="PR00480">
    <property type="entry name" value="ASTACIN"/>
</dbReference>
<dbReference type="InterPro" id="IPR003582">
    <property type="entry name" value="ShKT_dom"/>
</dbReference>
<dbReference type="PROSITE" id="PS51864">
    <property type="entry name" value="ASTACIN"/>
    <property type="match status" value="1"/>
</dbReference>
<feature type="domain" description="ShKT" evidence="9">
    <location>
        <begin position="290"/>
        <end position="324"/>
    </location>
</feature>
<feature type="active site" evidence="6">
    <location>
        <position position="160"/>
    </location>
</feature>
<dbReference type="GO" id="GO:0006508">
    <property type="term" value="P:proteolysis"/>
    <property type="evidence" value="ECO:0007669"/>
    <property type="project" value="UniProtKB-KW"/>
</dbReference>
<dbReference type="OMA" id="ANEGKCK"/>
<feature type="disulfide bond" evidence="5">
    <location>
        <begin position="385"/>
        <end position="419"/>
    </location>
</feature>
<dbReference type="FunFam" id="3.40.390.10:FF:000114">
    <property type="entry name" value="Metalloendopeptidase"/>
    <property type="match status" value="1"/>
</dbReference>
<dbReference type="EC" id="3.4.24.-" evidence="7"/>
<protein>
    <recommendedName>
        <fullName evidence="7">Metalloendopeptidase</fullName>
        <ecNumber evidence="7">3.4.24.-</ecNumber>
    </recommendedName>
</protein>
<comment type="caution">
    <text evidence="5">Lacks conserved residue(s) required for the propagation of feature annotation.</text>
</comment>
<dbReference type="PROSITE" id="PS51670">
    <property type="entry name" value="SHKT"/>
    <property type="match status" value="3"/>
</dbReference>
<dbReference type="RefSeq" id="XP_020914948.1">
    <property type="nucleotide sequence ID" value="XM_021059289.1"/>
</dbReference>
<evidence type="ECO:0000256" key="6">
    <source>
        <dbReference type="PROSITE-ProRule" id="PRU01211"/>
    </source>
</evidence>
<accession>A0A913Y6L3</accession>
<dbReference type="PROSITE" id="PS50022">
    <property type="entry name" value="FA58C_3"/>
    <property type="match status" value="1"/>
</dbReference>
<feature type="domain" description="Peptidase M12A" evidence="10">
    <location>
        <begin position="66"/>
        <end position="262"/>
    </location>
</feature>
<feature type="binding site" evidence="6">
    <location>
        <position position="159"/>
    </location>
    <ligand>
        <name>Zn(2+)</name>
        <dbReference type="ChEBI" id="CHEBI:29105"/>
        <note>catalytic</note>
    </ligand>
</feature>
<evidence type="ECO:0000256" key="1">
    <source>
        <dbReference type="ARBA" id="ARBA00002657"/>
    </source>
</evidence>
<keyword evidence="6 7" id="KW-0862">Zinc</keyword>
<dbReference type="PANTHER" id="PTHR10127:SF893">
    <property type="entry name" value="METALLOENDOPEPTIDASE"/>
    <property type="match status" value="1"/>
</dbReference>
<dbReference type="SMART" id="SM00231">
    <property type="entry name" value="FA58C"/>
    <property type="match status" value="1"/>
</dbReference>
<dbReference type="Pfam" id="PF00754">
    <property type="entry name" value="F5_F8_type_C"/>
    <property type="match status" value="1"/>
</dbReference>
<organism evidence="11 12">
    <name type="scientific">Exaiptasia diaphana</name>
    <name type="common">Tropical sea anemone</name>
    <name type="synonym">Aiptasia pulchella</name>
    <dbReference type="NCBI Taxonomy" id="2652724"/>
    <lineage>
        <taxon>Eukaryota</taxon>
        <taxon>Metazoa</taxon>
        <taxon>Cnidaria</taxon>
        <taxon>Anthozoa</taxon>
        <taxon>Hexacorallia</taxon>
        <taxon>Actiniaria</taxon>
        <taxon>Aiptasiidae</taxon>
        <taxon>Exaiptasia</taxon>
    </lineage>
</organism>
<sequence length="587" mass="67058">MAISIVVIVVMFVVGVLANEGPFDINKNGPYNPRDRNLFEGDIRLTADQSRNLDLYGDPELSGPRAATNDKAKLWPGAVIPYELDCSVASLDWGVRAIKQAMSAWEEKTCIRFKQRTNETNYIWFYRSLGCWSEVGMVYGRKNYLSMGQGCDYKHVMVHELGHAIGFWHEQSRPDRDSYIRVLWENVDDSMKYNFDKRKWGTEVIDYNVPYDYSSIMHYPWTAFSKNGKETIQPIRDLNGKLPYIALSDDDALQANRMYKCPGHKLASTIKEPRSIELKKSEIEQRAGKCADRSDRCASFLAQGLCVKHAKSMFYWCPKTCGHCVSAYCKNYKFECIQWANEGKCKTEEDEMKFYCPLACKRCNKCTKPKPTPSLPPRTGVGLRCVDLLDKCPEYAHLKQCGTSPWVDYKCRKSCRTKCDTYPVKPDGVCTQPLGLGWPGNYKLPDANFFASTNFMPGDWSAAAKNARLYQEDNASTKRIGAWCATDRDNQFVGVDLGKEMKVAAIATQGRDDSHEVVQKYKLSFSADGQRYHMYKENGQEKVFEGNCDFFTPVINKFTPTRARYVRLHVIKSSYPCVRMELYGCDI</sequence>
<comment type="function">
    <text evidence="1">Metalloprotease.</text>
</comment>
<dbReference type="InterPro" id="IPR000421">
    <property type="entry name" value="FA58C"/>
</dbReference>
<dbReference type="InterPro" id="IPR024079">
    <property type="entry name" value="MetalloPept_cat_dom_sf"/>
</dbReference>
<dbReference type="CDD" id="cd04280">
    <property type="entry name" value="ZnMc_astacin_like"/>
    <property type="match status" value="1"/>
</dbReference>
<feature type="disulfide bond" evidence="5">
    <location>
        <begin position="290"/>
        <end position="324"/>
    </location>
</feature>
<keyword evidence="6 7" id="KW-0482">Metalloprotease</keyword>
<feature type="signal peptide" evidence="7">
    <location>
        <begin position="1"/>
        <end position="18"/>
    </location>
</feature>
<dbReference type="Gene3D" id="1.10.10.1940">
    <property type="match status" value="1"/>
</dbReference>
<dbReference type="InterPro" id="IPR034035">
    <property type="entry name" value="Astacin-like_dom"/>
</dbReference>
<dbReference type="AlphaFoldDB" id="A0A913Y6L3"/>
<dbReference type="PROSITE" id="PS01285">
    <property type="entry name" value="FA58C_1"/>
    <property type="match status" value="1"/>
</dbReference>
<feature type="disulfide bond" evidence="5">
    <location>
        <begin position="329"/>
        <end position="363"/>
    </location>
</feature>
<dbReference type="SUPFAM" id="SSF49785">
    <property type="entry name" value="Galactose-binding domain-like"/>
    <property type="match status" value="1"/>
</dbReference>
<feature type="chain" id="PRO_5038168067" description="Metalloendopeptidase" evidence="7">
    <location>
        <begin position="19"/>
        <end position="587"/>
    </location>
</feature>
<dbReference type="PANTHER" id="PTHR10127">
    <property type="entry name" value="DISCOIDIN, CUB, EGF, LAMININ , AND ZINC METALLOPROTEASE DOMAIN CONTAINING"/>
    <property type="match status" value="1"/>
</dbReference>
<evidence type="ECO:0000259" key="10">
    <source>
        <dbReference type="PROSITE" id="PS51864"/>
    </source>
</evidence>
<feature type="domain" description="ShKT" evidence="9">
    <location>
        <begin position="385"/>
        <end position="419"/>
    </location>
</feature>
<keyword evidence="7" id="KW-0732">Signal</keyword>
<evidence type="ECO:0000256" key="2">
    <source>
        <dbReference type="ARBA" id="ARBA00022656"/>
    </source>
</evidence>
<dbReference type="OrthoDB" id="291007at2759"/>
<name>A0A913Y6L3_EXADI</name>